<evidence type="ECO:0000313" key="1">
    <source>
        <dbReference type="EMBL" id="GAB09196.1"/>
    </source>
</evidence>
<evidence type="ECO:0008006" key="3">
    <source>
        <dbReference type="Google" id="ProtNLM"/>
    </source>
</evidence>
<dbReference type="Pfam" id="PF06013">
    <property type="entry name" value="WXG100"/>
    <property type="match status" value="1"/>
</dbReference>
<dbReference type="InterPro" id="IPR010310">
    <property type="entry name" value="T7SS_ESAT-6-like"/>
</dbReference>
<dbReference type="NCBIfam" id="TIGR03930">
    <property type="entry name" value="WXG100_ESAT6"/>
    <property type="match status" value="1"/>
</dbReference>
<comment type="caution">
    <text evidence="1">The sequence shown here is derived from an EMBL/GenBank/DDBJ whole genome shotgun (WGS) entry which is preliminary data.</text>
</comment>
<accession>G7H021</accession>
<evidence type="ECO:0000313" key="2">
    <source>
        <dbReference type="Proteomes" id="UP000035088"/>
    </source>
</evidence>
<proteinExistence type="predicted"/>
<keyword evidence="2" id="KW-1185">Reference proteome</keyword>
<gene>
    <name evidence="1" type="ORF">GOARA_031_00210</name>
</gene>
<dbReference type="Gene3D" id="1.10.287.1060">
    <property type="entry name" value="ESAT-6-like"/>
    <property type="match status" value="1"/>
</dbReference>
<sequence>MVMGDNLNVDRSALLHAADRFEEIAEEIRSRVDSLTKESEHLFETWVGGKAVDRFRPGVEDWTISARALTDRLEYIAKNLVGSANAYQNQEDSNTAALRTSTRPTYLNLDV</sequence>
<dbReference type="Proteomes" id="UP000035088">
    <property type="component" value="Unassembled WGS sequence"/>
</dbReference>
<dbReference type="SUPFAM" id="SSF140453">
    <property type="entry name" value="EsxAB dimer-like"/>
    <property type="match status" value="1"/>
</dbReference>
<dbReference type="STRING" id="1073574.GOARA_031_00210"/>
<dbReference type="InterPro" id="IPR036689">
    <property type="entry name" value="ESAT-6-like_sf"/>
</dbReference>
<protein>
    <recommendedName>
        <fullName evidence="3">ESAT-6-like protein</fullName>
    </recommendedName>
</protein>
<dbReference type="EMBL" id="BAEE01000031">
    <property type="protein sequence ID" value="GAB09196.1"/>
    <property type="molecule type" value="Genomic_DNA"/>
</dbReference>
<name>G7H021_9ACTN</name>
<organism evidence="1 2">
    <name type="scientific">Gordonia araii NBRC 100433</name>
    <dbReference type="NCBI Taxonomy" id="1073574"/>
    <lineage>
        <taxon>Bacteria</taxon>
        <taxon>Bacillati</taxon>
        <taxon>Actinomycetota</taxon>
        <taxon>Actinomycetes</taxon>
        <taxon>Mycobacteriales</taxon>
        <taxon>Gordoniaceae</taxon>
        <taxon>Gordonia</taxon>
    </lineage>
</organism>
<reference evidence="1 2" key="1">
    <citation type="submission" date="2011-11" db="EMBL/GenBank/DDBJ databases">
        <title>Whole genome shotgun sequence of Gordonia araii NBRC 100433.</title>
        <authorList>
            <person name="Yoshida Y."/>
            <person name="Hosoyama A."/>
            <person name="Tsuchikane K."/>
            <person name="Katsumata H."/>
            <person name="Yamazaki S."/>
            <person name="Fujita N."/>
        </authorList>
    </citation>
    <scope>NUCLEOTIDE SEQUENCE [LARGE SCALE GENOMIC DNA]</scope>
    <source>
        <strain evidence="1 2">NBRC 100433</strain>
    </source>
</reference>
<dbReference type="AlphaFoldDB" id="G7H021"/>